<feature type="signal peptide" evidence="1">
    <location>
        <begin position="1"/>
        <end position="20"/>
    </location>
</feature>
<evidence type="ECO:0000313" key="3">
    <source>
        <dbReference type="Proteomes" id="UP000831390"/>
    </source>
</evidence>
<keyword evidence="1" id="KW-0732">Signal</keyword>
<protein>
    <submittedName>
        <fullName evidence="2">Ig-like domain-containing protein</fullName>
    </submittedName>
</protein>
<dbReference type="Proteomes" id="UP000831390">
    <property type="component" value="Chromosome"/>
</dbReference>
<name>A0ABY4B8Z3_9BACT</name>
<organism evidence="2 3">
    <name type="scientific">Hymenobacter monticola</name>
    <dbReference type="NCBI Taxonomy" id="1705399"/>
    <lineage>
        <taxon>Bacteria</taxon>
        <taxon>Pseudomonadati</taxon>
        <taxon>Bacteroidota</taxon>
        <taxon>Cytophagia</taxon>
        <taxon>Cytophagales</taxon>
        <taxon>Hymenobacteraceae</taxon>
        <taxon>Hymenobacter</taxon>
    </lineage>
</organism>
<accession>A0ABY4B8Z3</accession>
<dbReference type="RefSeq" id="WP_243518098.1">
    <property type="nucleotide sequence ID" value="NZ_CP094534.1"/>
</dbReference>
<evidence type="ECO:0000256" key="1">
    <source>
        <dbReference type="SAM" id="SignalP"/>
    </source>
</evidence>
<sequence length="441" mass="48942">MKLRFCLLPLSFFRCFVAFAQQPAPKPQVFFSDLDNFWVAYDSIRTTTDSLRQLHYLNRLYLAKATPGLKAFQEVKGYAPADWVSAIRRYPRFWNSIRPNTLQVKTKAQALGPYLQKFAALYPALRPAAIYYTIGALQSGGTTQGRLVLIGTELAVGDPATDISEFPANVRASRASYFQSHPLDNLVVLNVHEYVHTQEKGPPENNLLGQALYEGTCDFVAELVTGRLPQLPYVAQGPRREPALKAQFQADMFAPYLGNWFYNQVSDDPAHVPDLGYYMGYAICKAYYQRAPNKKQAVKDLLELDYTNADAVEALLRRSGYYPHLPPKAQLLQAYEASRPVVVGLTPAPGPDGLLDAATTEIRVDFSAPMARFTGTDYGPGGAAQWPMAGRGAFSADKKSYTYKVALKPGHTYGFVINGGGFRSADGRPLKTYEVKFTTKP</sequence>
<proteinExistence type="predicted"/>
<gene>
    <name evidence="2" type="ORF">MTP16_08340</name>
</gene>
<evidence type="ECO:0000313" key="2">
    <source>
        <dbReference type="EMBL" id="UOE35645.1"/>
    </source>
</evidence>
<keyword evidence="3" id="KW-1185">Reference proteome</keyword>
<feature type="chain" id="PRO_5046564625" evidence="1">
    <location>
        <begin position="21"/>
        <end position="441"/>
    </location>
</feature>
<dbReference type="EMBL" id="CP094534">
    <property type="protein sequence ID" value="UOE35645.1"/>
    <property type="molecule type" value="Genomic_DNA"/>
</dbReference>
<reference evidence="2 3" key="1">
    <citation type="submission" date="2022-03" db="EMBL/GenBank/DDBJ databases">
        <title>Hymenobactersp. isolated from the air.</title>
        <authorList>
            <person name="Won M."/>
            <person name="Kwon S.-W."/>
        </authorList>
    </citation>
    <scope>NUCLEOTIDE SEQUENCE [LARGE SCALE GENOMIC DNA]</scope>
    <source>
        <strain evidence="2 3">KACC 22596</strain>
    </source>
</reference>